<evidence type="ECO:0000313" key="2">
    <source>
        <dbReference type="Proteomes" id="UP001138500"/>
    </source>
</evidence>
<dbReference type="Proteomes" id="UP001138500">
    <property type="component" value="Unassembled WGS sequence"/>
</dbReference>
<keyword evidence="2" id="KW-1185">Reference proteome</keyword>
<reference evidence="1 2" key="1">
    <citation type="journal article" date="2018" name="IMA Fungus">
        <title>IMA Genome-F 10: Nine draft genome sequences of Claviceps purpurea s.lat., including C. arundinis, C. humidiphila, and C. cf. spartinae, pseudomolecules for the pitch canker pathogen Fusarium circinatum, draft genome of Davidsoniella eucalypti, Grosmannia galeiformis, Quambalaria eucalypti, and Teratosphaeria destructans.</title>
        <authorList>
            <person name="Wingfield B.D."/>
            <person name="Liu M."/>
            <person name="Nguyen H.D."/>
            <person name="Lane F.A."/>
            <person name="Morgan S.W."/>
            <person name="De Vos L."/>
            <person name="Wilken P.M."/>
            <person name="Duong T.A."/>
            <person name="Aylward J."/>
            <person name="Coetzee M.P."/>
            <person name="Dadej K."/>
            <person name="De Beer Z.W."/>
            <person name="Findlay W."/>
            <person name="Havenga M."/>
            <person name="Kolarik M."/>
            <person name="Menzies J.G."/>
            <person name="Naidoo K."/>
            <person name="Pochopski O."/>
            <person name="Shoukouhi P."/>
            <person name="Santana Q.C."/>
            <person name="Seifert K.A."/>
            <person name="Soal N."/>
            <person name="Steenkamp E.T."/>
            <person name="Tatham C.T."/>
            <person name="van der Nest M.A."/>
            <person name="Wingfield M.J."/>
        </authorList>
    </citation>
    <scope>NUCLEOTIDE SEQUENCE [LARGE SCALE GENOMIC DNA]</scope>
    <source>
        <strain evidence="1">CMW44962</strain>
    </source>
</reference>
<organism evidence="1 2">
    <name type="scientific">Teratosphaeria destructans</name>
    <dbReference type="NCBI Taxonomy" id="418781"/>
    <lineage>
        <taxon>Eukaryota</taxon>
        <taxon>Fungi</taxon>
        <taxon>Dikarya</taxon>
        <taxon>Ascomycota</taxon>
        <taxon>Pezizomycotina</taxon>
        <taxon>Dothideomycetes</taxon>
        <taxon>Dothideomycetidae</taxon>
        <taxon>Mycosphaerellales</taxon>
        <taxon>Teratosphaeriaceae</taxon>
        <taxon>Teratosphaeria</taxon>
    </lineage>
</organism>
<evidence type="ECO:0000313" key="1">
    <source>
        <dbReference type="EMBL" id="KAH9844801.1"/>
    </source>
</evidence>
<gene>
    <name evidence="1" type="ORF">Tdes44962_MAKER01348</name>
</gene>
<name>A0A9W7T037_9PEZI</name>
<dbReference type="AlphaFoldDB" id="A0A9W7T037"/>
<protein>
    <submittedName>
        <fullName evidence="1">Serine/threonine protein</fullName>
    </submittedName>
</protein>
<comment type="caution">
    <text evidence="1">The sequence shown here is derived from an EMBL/GenBank/DDBJ whole genome shotgun (WGS) entry which is preliminary data.</text>
</comment>
<dbReference type="EMBL" id="RIBY02000224">
    <property type="protein sequence ID" value="KAH9844801.1"/>
    <property type="molecule type" value="Genomic_DNA"/>
</dbReference>
<proteinExistence type="predicted"/>
<reference evidence="1 2" key="2">
    <citation type="journal article" date="2021" name="Curr. Genet.">
        <title>Genetic response to nitrogen starvation in the aggressive Eucalyptus foliar pathogen Teratosphaeria destructans.</title>
        <authorList>
            <person name="Havenga M."/>
            <person name="Wingfield B.D."/>
            <person name="Wingfield M.J."/>
            <person name="Dreyer L.L."/>
            <person name="Roets F."/>
            <person name="Aylward J."/>
        </authorList>
    </citation>
    <scope>NUCLEOTIDE SEQUENCE [LARGE SCALE GENOMIC DNA]</scope>
    <source>
        <strain evidence="1">CMW44962</strain>
    </source>
</reference>
<sequence>MSLNADAPASLAAFCACGIPSATFSPSGVVTNAPSSLAAVNRVAMKPNATVLARTPNAGPHSFAMVLVRPTRPAFARA</sequence>
<accession>A0A9W7T037</accession>